<reference evidence="9" key="1">
    <citation type="submission" date="2022-06" db="EMBL/GenBank/DDBJ databases">
        <title>Genome sequencing of Brevibacillus sp. BB3-R1.</title>
        <authorList>
            <person name="Heo J."/>
            <person name="Lee D."/>
            <person name="Won M."/>
            <person name="Han B.-H."/>
            <person name="Hong S.-B."/>
            <person name="Kwon S.-W."/>
        </authorList>
    </citation>
    <scope>NUCLEOTIDE SEQUENCE</scope>
    <source>
        <strain evidence="9">BB3-R1</strain>
    </source>
</reference>
<dbReference type="Pfam" id="PF00266">
    <property type="entry name" value="Aminotran_5"/>
    <property type="match status" value="1"/>
</dbReference>
<dbReference type="InterPro" id="IPR000192">
    <property type="entry name" value="Aminotrans_V_dom"/>
</dbReference>
<comment type="cofactor">
    <cofactor evidence="1 7">
        <name>pyridoxal 5'-phosphate</name>
        <dbReference type="ChEBI" id="CHEBI:597326"/>
    </cofactor>
</comment>
<accession>A0ABY4WJC4</accession>
<dbReference type="PANTHER" id="PTHR11601">
    <property type="entry name" value="CYSTEINE DESULFURYLASE FAMILY MEMBER"/>
    <property type="match status" value="1"/>
</dbReference>
<dbReference type="SUPFAM" id="SSF53383">
    <property type="entry name" value="PLP-dependent transferases"/>
    <property type="match status" value="1"/>
</dbReference>
<dbReference type="InterPro" id="IPR015422">
    <property type="entry name" value="PyrdxlP-dep_Trfase_small"/>
</dbReference>
<evidence type="ECO:0000256" key="4">
    <source>
        <dbReference type="ARBA" id="ARBA00022898"/>
    </source>
</evidence>
<dbReference type="Gene3D" id="3.90.1150.10">
    <property type="entry name" value="Aspartate Aminotransferase, domain 1"/>
    <property type="match status" value="1"/>
</dbReference>
<dbReference type="InterPro" id="IPR016454">
    <property type="entry name" value="Cysteine_dSase"/>
</dbReference>
<keyword evidence="5" id="KW-0408">Iron</keyword>
<dbReference type="EMBL" id="CP098755">
    <property type="protein sequence ID" value="USG67235.1"/>
    <property type="molecule type" value="Genomic_DNA"/>
</dbReference>
<dbReference type="PANTHER" id="PTHR11601:SF50">
    <property type="entry name" value="CYSTEINE DESULFURASE ISCS 2-RELATED"/>
    <property type="match status" value="1"/>
</dbReference>
<keyword evidence="6" id="KW-0411">Iron-sulfur</keyword>
<evidence type="ECO:0000256" key="2">
    <source>
        <dbReference type="ARBA" id="ARBA00006490"/>
    </source>
</evidence>
<evidence type="ECO:0000256" key="7">
    <source>
        <dbReference type="RuleBase" id="RU004504"/>
    </source>
</evidence>
<comment type="similarity">
    <text evidence="2">Belongs to the class-V pyridoxal-phosphate-dependent aminotransferase family. NifS/IscS subfamily.</text>
</comment>
<dbReference type="PIRSF" id="PIRSF005572">
    <property type="entry name" value="NifS"/>
    <property type="match status" value="1"/>
</dbReference>
<evidence type="ECO:0000256" key="6">
    <source>
        <dbReference type="ARBA" id="ARBA00023014"/>
    </source>
</evidence>
<keyword evidence="10" id="KW-1185">Reference proteome</keyword>
<proteinExistence type="inferred from homology"/>
<dbReference type="Proteomes" id="UP001056500">
    <property type="component" value="Chromosome"/>
</dbReference>
<evidence type="ECO:0000256" key="1">
    <source>
        <dbReference type="ARBA" id="ARBA00001933"/>
    </source>
</evidence>
<dbReference type="Gene3D" id="1.10.260.50">
    <property type="match status" value="1"/>
</dbReference>
<evidence type="ECO:0000313" key="9">
    <source>
        <dbReference type="EMBL" id="USG67235.1"/>
    </source>
</evidence>
<organism evidence="9 10">
    <name type="scientific">Brevibacillus ruminantium</name>
    <dbReference type="NCBI Taxonomy" id="2950604"/>
    <lineage>
        <taxon>Bacteria</taxon>
        <taxon>Bacillati</taxon>
        <taxon>Bacillota</taxon>
        <taxon>Bacilli</taxon>
        <taxon>Bacillales</taxon>
        <taxon>Paenibacillaceae</taxon>
        <taxon>Brevibacillus</taxon>
    </lineage>
</organism>
<feature type="domain" description="Aminotransferase class V" evidence="8">
    <location>
        <begin position="2"/>
        <end position="364"/>
    </location>
</feature>
<evidence type="ECO:0000256" key="5">
    <source>
        <dbReference type="ARBA" id="ARBA00023004"/>
    </source>
</evidence>
<keyword evidence="4" id="KW-0663">Pyridoxal phosphate</keyword>
<dbReference type="InterPro" id="IPR015424">
    <property type="entry name" value="PyrdxlP-dep_Trfase"/>
</dbReference>
<gene>
    <name evidence="9" type="ORF">NDK47_08080</name>
</gene>
<dbReference type="Gene3D" id="3.40.640.10">
    <property type="entry name" value="Type I PLP-dependent aspartate aminotransferase-like (Major domain)"/>
    <property type="match status" value="1"/>
</dbReference>
<evidence type="ECO:0000259" key="8">
    <source>
        <dbReference type="Pfam" id="PF00266"/>
    </source>
</evidence>
<keyword evidence="3" id="KW-0479">Metal-binding</keyword>
<evidence type="ECO:0000313" key="10">
    <source>
        <dbReference type="Proteomes" id="UP001056500"/>
    </source>
</evidence>
<dbReference type="RefSeq" id="WP_251874337.1">
    <property type="nucleotide sequence ID" value="NZ_CP098755.1"/>
</dbReference>
<protein>
    <submittedName>
        <fullName evidence="9">Cysteine desulfurase</fullName>
    </submittedName>
</protein>
<dbReference type="InterPro" id="IPR020578">
    <property type="entry name" value="Aminotrans_V_PyrdxlP_BS"/>
</dbReference>
<name>A0ABY4WJC4_9BACL</name>
<dbReference type="InterPro" id="IPR015421">
    <property type="entry name" value="PyrdxlP-dep_Trfase_major"/>
</dbReference>
<evidence type="ECO:0000256" key="3">
    <source>
        <dbReference type="ARBA" id="ARBA00022723"/>
    </source>
</evidence>
<dbReference type="PROSITE" id="PS00595">
    <property type="entry name" value="AA_TRANSFER_CLASS_5"/>
    <property type="match status" value="1"/>
</dbReference>
<sequence length="382" mass="41493">MIYFDNSATTRPYPQVIEVVKRAMESYYGNPSSLHQKGLEAENVLKQARAVAAQYLGCKPSEILFTSGGTESNNAALKGVAFQYRGRGKHIVTTSVEHPAVYDVCKQLESFGFSTTFLPVDRSGRVSVEAVKQAVKDDTILVSVMHVNNELGTIQPIAEIGQWLKQFPKTLFHVDAVQSFGKLPIRLKEWGIDLASISAHKFHGPRGIGILYKREGLIIQPLLTGGGQEGGLRSGTENIPAIAGMAKAIRILTEEGARDAANMIALTQRLRDGLSQIPGVALNSPEEGSAPHITNISFPGMKAEVILHALEERGYLVSTKSACSSKRDEPSRVLMATGMDKERALSAIRISLSRENTEQEVEQFLAAVAEVSGMSSFKKAKV</sequence>